<feature type="transmembrane region" description="Helical" evidence="3">
    <location>
        <begin position="70"/>
        <end position="93"/>
    </location>
</feature>
<keyword evidence="3" id="KW-0812">Transmembrane</keyword>
<dbReference type="PANTHER" id="PTHR47988">
    <property type="entry name" value="SOMATIC EMBRYOGENESIS RECEPTOR KINASE 1"/>
    <property type="match status" value="1"/>
</dbReference>
<keyword evidence="3" id="KW-1133">Transmembrane helix</keyword>
<keyword evidence="3" id="KW-0472">Membrane</keyword>
<dbReference type="SUPFAM" id="SSF56112">
    <property type="entry name" value="Protein kinase-like (PK-like)"/>
    <property type="match status" value="1"/>
</dbReference>
<dbReference type="AlphaFoldDB" id="A0A8X8W0E9"/>
<dbReference type="Gene3D" id="1.10.510.10">
    <property type="entry name" value="Transferase(Phosphotransferase) domain 1"/>
    <property type="match status" value="1"/>
</dbReference>
<evidence type="ECO:0000256" key="3">
    <source>
        <dbReference type="SAM" id="Phobius"/>
    </source>
</evidence>
<evidence type="ECO:0000256" key="2">
    <source>
        <dbReference type="SAM" id="MobiDB-lite"/>
    </source>
</evidence>
<organism evidence="4">
    <name type="scientific">Salvia splendens</name>
    <name type="common">Scarlet sage</name>
    <dbReference type="NCBI Taxonomy" id="180675"/>
    <lineage>
        <taxon>Eukaryota</taxon>
        <taxon>Viridiplantae</taxon>
        <taxon>Streptophyta</taxon>
        <taxon>Embryophyta</taxon>
        <taxon>Tracheophyta</taxon>
        <taxon>Spermatophyta</taxon>
        <taxon>Magnoliopsida</taxon>
        <taxon>eudicotyledons</taxon>
        <taxon>Gunneridae</taxon>
        <taxon>Pentapetalae</taxon>
        <taxon>asterids</taxon>
        <taxon>lamiids</taxon>
        <taxon>Lamiales</taxon>
        <taxon>Lamiaceae</taxon>
        <taxon>Nepetoideae</taxon>
        <taxon>Mentheae</taxon>
        <taxon>Salviinae</taxon>
        <taxon>Salvia</taxon>
        <taxon>Salvia subgen. Calosphace</taxon>
        <taxon>core Calosphace</taxon>
    </lineage>
</organism>
<feature type="region of interest" description="Disordered" evidence="2">
    <location>
        <begin position="227"/>
        <end position="253"/>
    </location>
</feature>
<dbReference type="EMBL" id="PNBA02000022">
    <property type="protein sequence ID" value="KAG6385733.1"/>
    <property type="molecule type" value="Genomic_DNA"/>
</dbReference>
<evidence type="ECO:0000313" key="5">
    <source>
        <dbReference type="Proteomes" id="UP000298416"/>
    </source>
</evidence>
<dbReference type="InterPro" id="IPR011009">
    <property type="entry name" value="Kinase-like_dom_sf"/>
</dbReference>
<dbReference type="Proteomes" id="UP000298416">
    <property type="component" value="Unassembled WGS sequence"/>
</dbReference>
<protein>
    <submittedName>
        <fullName evidence="4">Uncharacterized protein</fullName>
    </submittedName>
</protein>
<proteinExistence type="predicted"/>
<name>A0A8X8W0E9_SALSN</name>
<accession>A0A8X8W0E9</accession>
<reference evidence="4" key="1">
    <citation type="submission" date="2018-01" db="EMBL/GenBank/DDBJ databases">
        <authorList>
            <person name="Mao J.F."/>
        </authorList>
    </citation>
    <scope>NUCLEOTIDE SEQUENCE</scope>
    <source>
        <strain evidence="4">Huo1</strain>
        <tissue evidence="4">Leaf</tissue>
    </source>
</reference>
<comment type="caution">
    <text evidence="4">The sequence shown here is derived from an EMBL/GenBank/DDBJ whole genome shotgun (WGS) entry which is preliminary data.</text>
</comment>
<gene>
    <name evidence="4" type="ORF">SASPL_154611</name>
</gene>
<sequence length="253" mass="28158">MVGNPLICGKNSRNNCSVVYLEPLSFPPEAVKGKYHLIFFHRLCLLIEMMYCLISVSYAGQSDSGTKQHVAMAFGTSFGGAFLIIVVFMILAVDNVVGGQIEVELTSLAVHRNLLPLWGFCSTESERLLIYPYMPNGSVATRLKGKRNPTINHHLIIMFFRRPCPWEAGTGLVKAKEDSTGHCTGPGVSCDPRVIRCDVKAANILLDEDFEAVWLAKLLDHRDLMSPQRAKTSRQANHPRRLMSSGLESYSWS</sequence>
<keyword evidence="5" id="KW-1185">Reference proteome</keyword>
<evidence type="ECO:0000256" key="1">
    <source>
        <dbReference type="ARBA" id="ARBA00022729"/>
    </source>
</evidence>
<reference evidence="4" key="2">
    <citation type="submission" date="2020-08" db="EMBL/GenBank/DDBJ databases">
        <title>Plant Genome Project.</title>
        <authorList>
            <person name="Zhang R.-G."/>
        </authorList>
    </citation>
    <scope>NUCLEOTIDE SEQUENCE</scope>
    <source>
        <strain evidence="4">Huo1</strain>
        <tissue evidence="4">Leaf</tissue>
    </source>
</reference>
<evidence type="ECO:0000313" key="4">
    <source>
        <dbReference type="EMBL" id="KAG6385733.1"/>
    </source>
</evidence>
<keyword evidence="1" id="KW-0732">Signal</keyword>
<feature type="transmembrane region" description="Helical" evidence="3">
    <location>
        <begin position="35"/>
        <end position="58"/>
    </location>
</feature>